<dbReference type="InterPro" id="IPR017850">
    <property type="entry name" value="Alkaline_phosphatase_core_sf"/>
</dbReference>
<dbReference type="GO" id="GO:0006096">
    <property type="term" value="P:glycolytic process"/>
    <property type="evidence" value="ECO:0007669"/>
    <property type="project" value="UniProtKB-KW"/>
</dbReference>
<comment type="caution">
    <text evidence="8">The sequence shown here is derived from an EMBL/GenBank/DDBJ whole genome shotgun (WGS) entry which is preliminary data.</text>
</comment>
<reference evidence="8" key="2">
    <citation type="submission" date="2021-04" db="EMBL/GenBank/DDBJ databases">
        <authorList>
            <person name="Gilroy R."/>
        </authorList>
    </citation>
    <scope>NUCLEOTIDE SEQUENCE</scope>
    <source>
        <strain evidence="8">ChiSjej3B21-8574</strain>
    </source>
</reference>
<dbReference type="EC" id="5.4.2.12" evidence="8"/>
<dbReference type="CDD" id="cd16011">
    <property type="entry name" value="iPGM_like"/>
    <property type="match status" value="1"/>
</dbReference>
<evidence type="ECO:0000256" key="4">
    <source>
        <dbReference type="ARBA" id="ARBA00005524"/>
    </source>
</evidence>
<evidence type="ECO:0000313" key="8">
    <source>
        <dbReference type="EMBL" id="HJC50055.1"/>
    </source>
</evidence>
<protein>
    <submittedName>
        <fullName evidence="8">Cofactor-independent phosphoglycerate mutase</fullName>
        <ecNumber evidence="8">5.4.2.12</ecNumber>
    </submittedName>
</protein>
<dbReference type="NCBIfam" id="NF003242">
    <property type="entry name" value="PRK04200.1"/>
    <property type="match status" value="1"/>
</dbReference>
<dbReference type="InterPro" id="IPR023665">
    <property type="entry name" value="ApgAM_prokaryotes"/>
</dbReference>
<dbReference type="Pfam" id="PF01676">
    <property type="entry name" value="Metalloenzyme"/>
    <property type="match status" value="1"/>
</dbReference>
<dbReference type="Gene3D" id="3.30.70.2130">
    <property type="entry name" value="Metalloenzyme domain"/>
    <property type="match status" value="1"/>
</dbReference>
<keyword evidence="5" id="KW-0324">Glycolysis</keyword>
<dbReference type="InterPro" id="IPR006124">
    <property type="entry name" value="Metalloenzyme"/>
</dbReference>
<evidence type="ECO:0000256" key="5">
    <source>
        <dbReference type="ARBA" id="ARBA00023152"/>
    </source>
</evidence>
<dbReference type="PANTHER" id="PTHR31209">
    <property type="entry name" value="COFACTOR-INDEPENDENT PHOSPHOGLYCERATE MUTASE"/>
    <property type="match status" value="1"/>
</dbReference>
<dbReference type="PANTHER" id="PTHR31209:SF4">
    <property type="entry name" value="2,3-BISPHOSPHOGLYCERATE-INDEPENDENT PHOSPHOGLYCERATE MUTASE"/>
    <property type="match status" value="1"/>
</dbReference>
<organism evidence="8 9">
    <name type="scientific">Candidatus Anaerostipes avistercoris</name>
    <dbReference type="NCBI Taxonomy" id="2838462"/>
    <lineage>
        <taxon>Bacteria</taxon>
        <taxon>Bacillati</taxon>
        <taxon>Bacillota</taxon>
        <taxon>Clostridia</taxon>
        <taxon>Lachnospirales</taxon>
        <taxon>Lachnospiraceae</taxon>
        <taxon>Anaerostipes</taxon>
    </lineage>
</organism>
<comment type="catalytic activity">
    <reaction evidence="1">
        <text>(2R)-2-phosphoglycerate = (2R)-3-phosphoglycerate</text>
        <dbReference type="Rhea" id="RHEA:15901"/>
        <dbReference type="ChEBI" id="CHEBI:58272"/>
        <dbReference type="ChEBI" id="CHEBI:58289"/>
        <dbReference type="EC" id="5.4.2.12"/>
    </reaction>
</comment>
<name>A0A9D2T9J1_9FIRM</name>
<dbReference type="NCBIfam" id="TIGR00306">
    <property type="entry name" value="apgM"/>
    <property type="match status" value="1"/>
</dbReference>
<evidence type="ECO:0000256" key="3">
    <source>
        <dbReference type="ARBA" id="ARBA00004921"/>
    </source>
</evidence>
<dbReference type="GO" id="GO:0004619">
    <property type="term" value="F:phosphoglycerate mutase activity"/>
    <property type="evidence" value="ECO:0007669"/>
    <property type="project" value="UniProtKB-EC"/>
</dbReference>
<reference evidence="8" key="1">
    <citation type="journal article" date="2021" name="PeerJ">
        <title>Extensive microbial diversity within the chicken gut microbiome revealed by metagenomics and culture.</title>
        <authorList>
            <person name="Gilroy R."/>
            <person name="Ravi A."/>
            <person name="Getino M."/>
            <person name="Pursley I."/>
            <person name="Horton D.L."/>
            <person name="Alikhan N.F."/>
            <person name="Baker D."/>
            <person name="Gharbi K."/>
            <person name="Hall N."/>
            <person name="Watson M."/>
            <person name="Adriaenssens E.M."/>
            <person name="Foster-Nyarko E."/>
            <person name="Jarju S."/>
            <person name="Secka A."/>
            <person name="Antonio M."/>
            <person name="Oren A."/>
            <person name="Chaudhuri R.R."/>
            <person name="La Ragione R."/>
            <person name="Hildebrand F."/>
            <person name="Pallen M.J."/>
        </authorList>
    </citation>
    <scope>NUCLEOTIDE SEQUENCE</scope>
    <source>
        <strain evidence="8">ChiSjej3B21-8574</strain>
    </source>
</reference>
<evidence type="ECO:0000256" key="6">
    <source>
        <dbReference type="ARBA" id="ARBA00023235"/>
    </source>
</evidence>
<dbReference type="InterPro" id="IPR004456">
    <property type="entry name" value="Pglycerate_mutase_ApgM"/>
</dbReference>
<comment type="similarity">
    <text evidence="4">Belongs to the BPG-independent phosphoglycerate mutase family. A-PGAM subfamily.</text>
</comment>
<sequence>MKYVIILGDGMADQPIESLGGRTPLQAAHKPVMDQMAGRAEQGIAYTVPENLPAGSDVANLAMLGYDPQKYYSGRSPLEALSIGVDMKDTDVALRCNFVTLEEDGEYEDKKITDHSAGEITTEEAEILVQAVKEALETEEFKFYAGVSYRHLTIWDHGKVVELTPPHDILGKQIGEFLPEEERLKEMMKKSFEILDHHPVNEERAKKGLNKANSIWFWGAGTRPALDQFEGKTGMKGAMVSAVDLLKGIAVGAQMRNLDVEGANGGLDTNYKGKAEAALQALLEKGDDFAYIHVEAPDEMGHQGNVEHKIQAIEYLDDQVVRIVKEGLEKAGEDFRMLIGPDHPTPIAIRTHTKDPIPFMIYDSRKSLGSMEEYSEEAAGSTGLVVEHGYELMNRLLQK</sequence>
<dbReference type="Pfam" id="PF10143">
    <property type="entry name" value="PhosphMutase"/>
    <property type="match status" value="1"/>
</dbReference>
<proteinExistence type="inferred from homology"/>
<feature type="domain" description="Metalloenzyme" evidence="7">
    <location>
        <begin position="1"/>
        <end position="367"/>
    </location>
</feature>
<evidence type="ECO:0000313" key="9">
    <source>
        <dbReference type="Proteomes" id="UP000823904"/>
    </source>
</evidence>
<dbReference type="Gene3D" id="3.40.720.10">
    <property type="entry name" value="Alkaline Phosphatase, subunit A"/>
    <property type="match status" value="1"/>
</dbReference>
<evidence type="ECO:0000259" key="7">
    <source>
        <dbReference type="Pfam" id="PF01676"/>
    </source>
</evidence>
<evidence type="ECO:0000256" key="2">
    <source>
        <dbReference type="ARBA" id="ARBA00002315"/>
    </source>
</evidence>
<evidence type="ECO:0000256" key="1">
    <source>
        <dbReference type="ARBA" id="ARBA00000370"/>
    </source>
</evidence>
<dbReference type="PIRSF" id="PIRSF006392">
    <property type="entry name" value="IPGAM_arch"/>
    <property type="match status" value="1"/>
</dbReference>
<dbReference type="AlphaFoldDB" id="A0A9D2T9J1"/>
<dbReference type="Proteomes" id="UP000823904">
    <property type="component" value="Unassembled WGS sequence"/>
</dbReference>
<dbReference type="NCBIfam" id="TIGR02535">
    <property type="entry name" value="hyp_Hser_kinase"/>
    <property type="match status" value="1"/>
</dbReference>
<dbReference type="EMBL" id="DWWD01000023">
    <property type="protein sequence ID" value="HJC50055.1"/>
    <property type="molecule type" value="Genomic_DNA"/>
</dbReference>
<comment type="pathway">
    <text evidence="3">Carbohydrate degradation.</text>
</comment>
<dbReference type="SUPFAM" id="SSF53649">
    <property type="entry name" value="Alkaline phosphatase-like"/>
    <property type="match status" value="1"/>
</dbReference>
<gene>
    <name evidence="8" type="ORF">H9754_05670</name>
</gene>
<keyword evidence="6 8" id="KW-0413">Isomerase</keyword>
<comment type="function">
    <text evidence="2">Catalyzes the interconversion of 2-phosphoglycerate and 3-phosphoglycerate.</text>
</comment>
<dbReference type="InterPro" id="IPR042253">
    <property type="entry name" value="Pglycerate_mutase_ApgM_sf"/>
</dbReference>
<accession>A0A9D2T9J1</accession>
<dbReference type="GO" id="GO:0046872">
    <property type="term" value="F:metal ion binding"/>
    <property type="evidence" value="ECO:0007669"/>
    <property type="project" value="InterPro"/>
</dbReference>